<evidence type="ECO:0000313" key="1">
    <source>
        <dbReference type="EMBL" id="PLZ97717.1"/>
    </source>
</evidence>
<sequence length="59" mass="6789">MVFDGSPYQLFIDPALAVFERGRHRKKLTLFIGYSDFLPTLQEAGIIYLPANLRQKGKF</sequence>
<proteinExistence type="predicted"/>
<dbReference type="EMBL" id="NMQA01000162">
    <property type="protein sequence ID" value="PLZ97717.1"/>
    <property type="molecule type" value="Genomic_DNA"/>
</dbReference>
<accession>A0A2N6KF60</accession>
<dbReference type="AlphaFoldDB" id="A0A2N6KF60"/>
<gene>
    <name evidence="1" type="ORF">CEN50_14275</name>
</gene>
<reference evidence="1 2" key="1">
    <citation type="submission" date="2017-07" db="EMBL/GenBank/DDBJ databases">
        <title>Genomes of Fischerella (Mastigocladus) sp. strains.</title>
        <authorList>
            <person name="Miller S.R."/>
        </authorList>
    </citation>
    <scope>NUCLEOTIDE SEQUENCE [LARGE SCALE GENOMIC DNA]</scope>
    <source>
        <strain evidence="1 2">CCMEE 5268</strain>
    </source>
</reference>
<dbReference type="Proteomes" id="UP000235025">
    <property type="component" value="Unassembled WGS sequence"/>
</dbReference>
<protein>
    <submittedName>
        <fullName evidence="1">Uncharacterized protein</fullName>
    </submittedName>
</protein>
<organism evidence="1 2">
    <name type="scientific">Fischerella thermalis CCMEE 5268</name>
    <dbReference type="NCBI Taxonomy" id="2019662"/>
    <lineage>
        <taxon>Bacteria</taxon>
        <taxon>Bacillati</taxon>
        <taxon>Cyanobacteriota</taxon>
        <taxon>Cyanophyceae</taxon>
        <taxon>Nostocales</taxon>
        <taxon>Hapalosiphonaceae</taxon>
        <taxon>Fischerella</taxon>
    </lineage>
</organism>
<evidence type="ECO:0000313" key="2">
    <source>
        <dbReference type="Proteomes" id="UP000235025"/>
    </source>
</evidence>
<comment type="caution">
    <text evidence="1">The sequence shown here is derived from an EMBL/GenBank/DDBJ whole genome shotgun (WGS) entry which is preliminary data.</text>
</comment>
<name>A0A2N6KF60_9CYAN</name>